<feature type="repeat" description="ANK" evidence="6">
    <location>
        <begin position="214"/>
        <end position="246"/>
    </location>
</feature>
<proteinExistence type="predicted"/>
<dbReference type="Pfam" id="PF13637">
    <property type="entry name" value="Ank_4"/>
    <property type="match status" value="1"/>
</dbReference>
<accession>F2USM7</accession>
<dbReference type="PANTHER" id="PTHR24198:SF165">
    <property type="entry name" value="ANKYRIN REPEAT-CONTAINING PROTEIN-RELATED"/>
    <property type="match status" value="1"/>
</dbReference>
<dbReference type="OrthoDB" id="2306477at2759"/>
<dbReference type="PROSITE" id="PS50088">
    <property type="entry name" value="ANK_REPEAT"/>
    <property type="match status" value="12"/>
</dbReference>
<dbReference type="SMART" id="SM00064">
    <property type="entry name" value="FYVE"/>
    <property type="match status" value="1"/>
</dbReference>
<feature type="repeat" description="ANK" evidence="6">
    <location>
        <begin position="820"/>
        <end position="852"/>
    </location>
</feature>
<dbReference type="KEGG" id="sre:PTSG_11174"/>
<dbReference type="Proteomes" id="UP000007799">
    <property type="component" value="Unassembled WGS sequence"/>
</dbReference>
<dbReference type="RefSeq" id="XP_004987821.1">
    <property type="nucleotide sequence ID" value="XM_004987764.1"/>
</dbReference>
<keyword evidence="5 6" id="KW-0040">ANK repeat</keyword>
<evidence type="ECO:0000256" key="7">
    <source>
        <dbReference type="PROSITE-ProRule" id="PRU00091"/>
    </source>
</evidence>
<protein>
    <recommendedName>
        <fullName evidence="9">FYVE-type domain-containing protein</fullName>
    </recommendedName>
</protein>
<feature type="repeat" description="ANK" evidence="6">
    <location>
        <begin position="247"/>
        <end position="279"/>
    </location>
</feature>
<evidence type="ECO:0000256" key="2">
    <source>
        <dbReference type="ARBA" id="ARBA00022737"/>
    </source>
</evidence>
<evidence type="ECO:0000313" key="10">
    <source>
        <dbReference type="EMBL" id="EGD81136.1"/>
    </source>
</evidence>
<name>F2USM7_SALR5</name>
<dbReference type="GO" id="GO:0008270">
    <property type="term" value="F:zinc ion binding"/>
    <property type="evidence" value="ECO:0007669"/>
    <property type="project" value="UniProtKB-KW"/>
</dbReference>
<dbReference type="PANTHER" id="PTHR24198">
    <property type="entry name" value="ANKYRIN REPEAT AND PROTEIN KINASE DOMAIN-CONTAINING PROTEIN"/>
    <property type="match status" value="1"/>
</dbReference>
<keyword evidence="1" id="KW-0479">Metal-binding</keyword>
<dbReference type="InParanoid" id="F2USM7"/>
<sequence>MSGTPSISSTTSLAASQQQQQQQTSHVDLLREQHRKLQQRYSALEAQLAASNPETLSSDSLLAALQRTVRSLCKSSLYRCGERAVSDIHVDNSISILNLANDVKEEGLLKYATGFIVSHWQQYERRDFDAVAADLLFRVVKEKTAFALHTAVKLNREDVIFLFLLEHDADLPAVIDQLDDDDETALQIALESEQEKIADTLVQHGAGLNVKNSSGASLLHQSVQKGKLFAAGFLIERGADVTAVDAAGQTPLHIAGATNLANAATALLDANADPNTQDGEGNTPLHCAVKSQSTDTARTLLSCDRIHPDERNAEGHSALWLALSLDSHALAADLVRRGCSVDVTAANGDSMLHDAIRCNKTDAALFLLDHNCAVDVVDEQQRTPLHLAAAAGDDAVVAKLLERGAPANAQDTDMSTPLMAAVTNNKLPVVARLLQTPRIDLETKNTEGRTALGLCVKDDVMDEICYLLLQKGANIDTQLPNGDGLLHDAIRHGRVAAAAFLIDNGADLEAASADNETPLTLCIRHSQPAIATKLCECGANVNRSVEGKATPLLQALRAREEEIASILVRHECDVDITDAETGLTALHKAIADKDEFAALFLMRHGADVNASNNADMETPLHIACSVGIEVMPLITELLRNRADINAQDRHLQTPLHRCLYKSHTDVAANLLVHPKLRPAIRDDEDRTLFGVALHMRQYDICTQLLQINEDAIEERDHNGMTYLHAALAAGAAEDVDVLIKLGVDVNARIDDPSQRIALAIAVERGLEAEAVKLLKAGARHDIPDAMSGWTVAHMAASLNCGLVLDQLIKHGADMNATDFQGDGVLHAAMRAGHEAVVQQLMAEDVDLDPTRTNNAGETALHVLGQFPKQNATRLLELAYTQMKRVLNATDGQGNTALLLAYKNRSMPGAGRLCIALVVNGAQLNIANHQRETCFSVTGKDRRFLFKLLGDLPWEQPWAEGEYCQECNVKFGTRTRRHHCRHCGRVLCDKCSQKKTPIVKFKLDKPVRVCNVCFDLLSGLTS</sequence>
<gene>
    <name evidence="10" type="ORF">PTSG_11174</name>
</gene>
<organism evidence="11">
    <name type="scientific">Salpingoeca rosetta (strain ATCC 50818 / BSB-021)</name>
    <dbReference type="NCBI Taxonomy" id="946362"/>
    <lineage>
        <taxon>Eukaryota</taxon>
        <taxon>Choanoflagellata</taxon>
        <taxon>Craspedida</taxon>
        <taxon>Salpingoecidae</taxon>
        <taxon>Salpingoeca</taxon>
    </lineage>
</organism>
<feature type="repeat" description="ANK" evidence="6">
    <location>
        <begin position="481"/>
        <end position="513"/>
    </location>
</feature>
<feature type="repeat" description="ANK" evidence="6">
    <location>
        <begin position="380"/>
        <end position="412"/>
    </location>
</feature>
<evidence type="ECO:0000256" key="3">
    <source>
        <dbReference type="ARBA" id="ARBA00022771"/>
    </source>
</evidence>
<evidence type="ECO:0000256" key="8">
    <source>
        <dbReference type="SAM" id="MobiDB-lite"/>
    </source>
</evidence>
<dbReference type="PROSITE" id="PS50178">
    <property type="entry name" value="ZF_FYVE"/>
    <property type="match status" value="1"/>
</dbReference>
<dbReference type="SMART" id="SM00248">
    <property type="entry name" value="ANK"/>
    <property type="match status" value="21"/>
</dbReference>
<feature type="repeat" description="ANK" evidence="6">
    <location>
        <begin position="787"/>
        <end position="819"/>
    </location>
</feature>
<dbReference type="eggNOG" id="KOG4591">
    <property type="taxonomic scope" value="Eukaryota"/>
</dbReference>
<evidence type="ECO:0000256" key="5">
    <source>
        <dbReference type="ARBA" id="ARBA00023043"/>
    </source>
</evidence>
<dbReference type="OMA" id="WGLEQVV"/>
<dbReference type="InterPro" id="IPR017455">
    <property type="entry name" value="Znf_FYVE-rel"/>
</dbReference>
<dbReference type="EMBL" id="GL832995">
    <property type="protein sequence ID" value="EGD81136.1"/>
    <property type="molecule type" value="Genomic_DNA"/>
</dbReference>
<dbReference type="STRING" id="946362.F2USM7"/>
<dbReference type="Pfam" id="PF12796">
    <property type="entry name" value="Ank_2"/>
    <property type="match status" value="5"/>
</dbReference>
<keyword evidence="4" id="KW-0862">Zinc</keyword>
<dbReference type="FunCoup" id="F2USM7">
    <property type="interactions" value="1488"/>
</dbReference>
<dbReference type="InterPro" id="IPR000306">
    <property type="entry name" value="Znf_FYVE"/>
</dbReference>
<dbReference type="InterPro" id="IPR013083">
    <property type="entry name" value="Znf_RING/FYVE/PHD"/>
</dbReference>
<evidence type="ECO:0000256" key="6">
    <source>
        <dbReference type="PROSITE-ProRule" id="PRU00023"/>
    </source>
</evidence>
<dbReference type="SUPFAM" id="SSF48403">
    <property type="entry name" value="Ankyrin repeat"/>
    <property type="match status" value="2"/>
</dbReference>
<feature type="region of interest" description="Disordered" evidence="8">
    <location>
        <begin position="1"/>
        <end position="27"/>
    </location>
</feature>
<dbReference type="eggNOG" id="KOG0504">
    <property type="taxonomic scope" value="Eukaryota"/>
</dbReference>
<dbReference type="SUPFAM" id="SSF57903">
    <property type="entry name" value="FYVE/PHD zinc finger"/>
    <property type="match status" value="1"/>
</dbReference>
<evidence type="ECO:0000313" key="11">
    <source>
        <dbReference type="Proteomes" id="UP000007799"/>
    </source>
</evidence>
<feature type="compositionally biased region" description="Low complexity" evidence="8">
    <location>
        <begin position="8"/>
        <end position="25"/>
    </location>
</feature>
<feature type="repeat" description="ANK" evidence="6">
    <location>
        <begin position="347"/>
        <end position="379"/>
    </location>
</feature>
<dbReference type="InterPro" id="IPR011011">
    <property type="entry name" value="Znf_FYVE_PHD"/>
</dbReference>
<feature type="repeat" description="ANK" evidence="6">
    <location>
        <begin position="718"/>
        <end position="750"/>
    </location>
</feature>
<evidence type="ECO:0000256" key="1">
    <source>
        <dbReference type="ARBA" id="ARBA00022723"/>
    </source>
</evidence>
<feature type="repeat" description="ANK" evidence="6">
    <location>
        <begin position="181"/>
        <end position="213"/>
    </location>
</feature>
<feature type="repeat" description="ANK" evidence="6">
    <location>
        <begin position="615"/>
        <end position="649"/>
    </location>
</feature>
<feature type="domain" description="FYVE-type" evidence="9">
    <location>
        <begin position="957"/>
        <end position="1017"/>
    </location>
</feature>
<dbReference type="CDD" id="cd15728">
    <property type="entry name" value="FYVE_ANFY1"/>
    <property type="match status" value="1"/>
</dbReference>
<keyword evidence="2" id="KW-0677">Repeat</keyword>
<feature type="repeat" description="ANK" evidence="6">
    <location>
        <begin position="581"/>
        <end position="613"/>
    </location>
</feature>
<dbReference type="Pfam" id="PF01363">
    <property type="entry name" value="FYVE"/>
    <property type="match status" value="1"/>
</dbReference>
<dbReference type="GeneID" id="16068343"/>
<dbReference type="InterPro" id="IPR049764">
    <property type="entry name" value="ANFY1_FYVE"/>
</dbReference>
<reference evidence="10" key="1">
    <citation type="submission" date="2009-08" db="EMBL/GenBank/DDBJ databases">
        <title>Annotation of Salpingoeca rosetta.</title>
        <authorList>
            <consortium name="The Broad Institute Genome Sequencing Platform"/>
            <person name="Russ C."/>
            <person name="Cuomo C."/>
            <person name="Burger G."/>
            <person name="Gray M.W."/>
            <person name="Holland P.W.H."/>
            <person name="King N."/>
            <person name="Lang F.B.F."/>
            <person name="Roger A.J."/>
            <person name="Ruiz-Trillo I."/>
            <person name="Young S.K."/>
            <person name="Zeng Q."/>
            <person name="Gargeya S."/>
            <person name="Alvarado L."/>
            <person name="Berlin A."/>
            <person name="Chapman S.B."/>
            <person name="Chen Z."/>
            <person name="Freedman E."/>
            <person name="Gellesch M."/>
            <person name="Goldberg J."/>
            <person name="Griggs A."/>
            <person name="Gujja S."/>
            <person name="Heilman E."/>
            <person name="Heiman D."/>
            <person name="Howarth C."/>
            <person name="Mehta T."/>
            <person name="Neiman D."/>
            <person name="Pearson M."/>
            <person name="Roberts A."/>
            <person name="Saif S."/>
            <person name="Shea T."/>
            <person name="Shenoy N."/>
            <person name="Sisk P."/>
            <person name="Stolte C."/>
            <person name="Sykes S."/>
            <person name="White J."/>
            <person name="Yandava C."/>
            <person name="Haas B."/>
            <person name="Nusbaum C."/>
            <person name="Birren B."/>
        </authorList>
    </citation>
    <scope>NUCLEOTIDE SEQUENCE [LARGE SCALE GENOMIC DNA]</scope>
    <source>
        <strain evidence="10">ATCC 50818</strain>
    </source>
</reference>
<dbReference type="Gene3D" id="1.25.40.20">
    <property type="entry name" value="Ankyrin repeat-containing domain"/>
    <property type="match status" value="7"/>
</dbReference>
<dbReference type="GO" id="GO:0005737">
    <property type="term" value="C:cytoplasm"/>
    <property type="evidence" value="ECO:0007669"/>
    <property type="project" value="TreeGrafter"/>
</dbReference>
<dbReference type="PROSITE" id="PS50297">
    <property type="entry name" value="ANK_REP_REGION"/>
    <property type="match status" value="10"/>
</dbReference>
<keyword evidence="3 7" id="KW-0863">Zinc-finger</keyword>
<evidence type="ECO:0000259" key="9">
    <source>
        <dbReference type="PROSITE" id="PS50178"/>
    </source>
</evidence>
<dbReference type="InterPro" id="IPR002110">
    <property type="entry name" value="Ankyrin_rpt"/>
</dbReference>
<feature type="repeat" description="ANK" evidence="6">
    <location>
        <begin position="280"/>
        <end position="302"/>
    </location>
</feature>
<evidence type="ECO:0000256" key="4">
    <source>
        <dbReference type="ARBA" id="ARBA00022833"/>
    </source>
</evidence>
<dbReference type="Gene3D" id="3.30.40.10">
    <property type="entry name" value="Zinc/RING finger domain, C3HC4 (zinc finger)"/>
    <property type="match status" value="1"/>
</dbReference>
<dbReference type="AlphaFoldDB" id="F2USM7"/>
<dbReference type="InterPro" id="IPR036770">
    <property type="entry name" value="Ankyrin_rpt-contain_sf"/>
</dbReference>
<keyword evidence="11" id="KW-1185">Reference proteome</keyword>